<protein>
    <submittedName>
        <fullName evidence="2">Uncharacterized protein</fullName>
    </submittedName>
</protein>
<gene>
    <name evidence="2" type="ORF">J1605_018573</name>
</gene>
<organism evidence="2 3">
    <name type="scientific">Eschrichtius robustus</name>
    <name type="common">California gray whale</name>
    <name type="synonym">Eschrichtius gibbosus</name>
    <dbReference type="NCBI Taxonomy" id="9764"/>
    <lineage>
        <taxon>Eukaryota</taxon>
        <taxon>Metazoa</taxon>
        <taxon>Chordata</taxon>
        <taxon>Craniata</taxon>
        <taxon>Vertebrata</taxon>
        <taxon>Euteleostomi</taxon>
        <taxon>Mammalia</taxon>
        <taxon>Eutheria</taxon>
        <taxon>Laurasiatheria</taxon>
        <taxon>Artiodactyla</taxon>
        <taxon>Whippomorpha</taxon>
        <taxon>Cetacea</taxon>
        <taxon>Mysticeti</taxon>
        <taxon>Eschrichtiidae</taxon>
        <taxon>Eschrichtius</taxon>
    </lineage>
</organism>
<evidence type="ECO:0000313" key="2">
    <source>
        <dbReference type="EMBL" id="KAJ8794986.1"/>
    </source>
</evidence>
<feature type="compositionally biased region" description="Basic and acidic residues" evidence="1">
    <location>
        <begin position="84"/>
        <end position="111"/>
    </location>
</feature>
<dbReference type="AlphaFoldDB" id="A0AB34HTI4"/>
<proteinExistence type="predicted"/>
<comment type="caution">
    <text evidence="2">The sequence shown here is derived from an EMBL/GenBank/DDBJ whole genome shotgun (WGS) entry which is preliminary data.</text>
</comment>
<evidence type="ECO:0000256" key="1">
    <source>
        <dbReference type="SAM" id="MobiDB-lite"/>
    </source>
</evidence>
<sequence length="161" mass="17503">MSEKAYVFFLRFQGSKGDPGMTGPTGAAGLPVKFLEQFSPLSPFRKMGIIKPVSDELGTGFTRTTRGQRKPGSRRECQSSQDSRAQETRDVLRRQELRRCTGKGDKRHPVDSHATTASSPQVPSNGCARSPASLLKAPQAHVAMPVKSPLLLLTDHQMGIA</sequence>
<reference evidence="2 3" key="1">
    <citation type="submission" date="2022-11" db="EMBL/GenBank/DDBJ databases">
        <title>Whole genome sequence of Eschrichtius robustus ER-17-0199.</title>
        <authorList>
            <person name="Bruniche-Olsen A."/>
            <person name="Black A.N."/>
            <person name="Fields C.J."/>
            <person name="Walden K."/>
            <person name="Dewoody J.A."/>
        </authorList>
    </citation>
    <scope>NUCLEOTIDE SEQUENCE [LARGE SCALE GENOMIC DNA]</scope>
    <source>
        <strain evidence="2">ER-17-0199</strain>
        <tissue evidence="2">Blubber</tissue>
    </source>
</reference>
<name>A0AB34HTI4_ESCRO</name>
<evidence type="ECO:0000313" key="3">
    <source>
        <dbReference type="Proteomes" id="UP001159641"/>
    </source>
</evidence>
<feature type="compositionally biased region" description="Polar residues" evidence="1">
    <location>
        <begin position="113"/>
        <end position="124"/>
    </location>
</feature>
<dbReference type="Proteomes" id="UP001159641">
    <property type="component" value="Unassembled WGS sequence"/>
</dbReference>
<keyword evidence="3" id="KW-1185">Reference proteome</keyword>
<feature type="region of interest" description="Disordered" evidence="1">
    <location>
        <begin position="53"/>
        <end position="131"/>
    </location>
</feature>
<accession>A0AB34HTI4</accession>
<dbReference type="EMBL" id="JAIQCJ010000625">
    <property type="protein sequence ID" value="KAJ8794986.1"/>
    <property type="molecule type" value="Genomic_DNA"/>
</dbReference>